<evidence type="ECO:0000256" key="1">
    <source>
        <dbReference type="SAM" id="Phobius"/>
    </source>
</evidence>
<gene>
    <name evidence="3" type="ORF">PMAYCL1PPCAC_33005</name>
</gene>
<dbReference type="InterPro" id="IPR002656">
    <property type="entry name" value="Acyl_transf_3_dom"/>
</dbReference>
<dbReference type="Proteomes" id="UP001328107">
    <property type="component" value="Unassembled WGS sequence"/>
</dbReference>
<dbReference type="GO" id="GO:0000271">
    <property type="term" value="P:polysaccharide biosynthetic process"/>
    <property type="evidence" value="ECO:0007669"/>
    <property type="project" value="TreeGrafter"/>
</dbReference>
<dbReference type="GO" id="GO:0016020">
    <property type="term" value="C:membrane"/>
    <property type="evidence" value="ECO:0007669"/>
    <property type="project" value="TreeGrafter"/>
</dbReference>
<accession>A0AAN5DH91</accession>
<dbReference type="PANTHER" id="PTHR23028">
    <property type="entry name" value="ACETYLTRANSFERASE"/>
    <property type="match status" value="1"/>
</dbReference>
<dbReference type="AlphaFoldDB" id="A0AAN5DH91"/>
<protein>
    <recommendedName>
        <fullName evidence="2">Acyltransferase 3 domain-containing protein</fullName>
    </recommendedName>
</protein>
<feature type="non-terminal residue" evidence="3">
    <location>
        <position position="1"/>
    </location>
</feature>
<evidence type="ECO:0000313" key="4">
    <source>
        <dbReference type="Proteomes" id="UP001328107"/>
    </source>
</evidence>
<dbReference type="GO" id="GO:0016747">
    <property type="term" value="F:acyltransferase activity, transferring groups other than amino-acyl groups"/>
    <property type="evidence" value="ECO:0007669"/>
    <property type="project" value="InterPro"/>
</dbReference>
<keyword evidence="4" id="KW-1185">Reference proteome</keyword>
<organism evidence="3 4">
    <name type="scientific">Pristionchus mayeri</name>
    <dbReference type="NCBI Taxonomy" id="1317129"/>
    <lineage>
        <taxon>Eukaryota</taxon>
        <taxon>Metazoa</taxon>
        <taxon>Ecdysozoa</taxon>
        <taxon>Nematoda</taxon>
        <taxon>Chromadorea</taxon>
        <taxon>Rhabditida</taxon>
        <taxon>Rhabditina</taxon>
        <taxon>Diplogasteromorpha</taxon>
        <taxon>Diplogasteroidea</taxon>
        <taxon>Neodiplogasteridae</taxon>
        <taxon>Pristionchus</taxon>
    </lineage>
</organism>
<dbReference type="Pfam" id="PF01757">
    <property type="entry name" value="Acyl_transf_3"/>
    <property type="match status" value="1"/>
</dbReference>
<keyword evidence="1" id="KW-0472">Membrane</keyword>
<dbReference type="EMBL" id="BTRK01000006">
    <property type="protein sequence ID" value="GMR62810.1"/>
    <property type="molecule type" value="Genomic_DNA"/>
</dbReference>
<evidence type="ECO:0000313" key="3">
    <source>
        <dbReference type="EMBL" id="GMR62810.1"/>
    </source>
</evidence>
<evidence type="ECO:0000259" key="2">
    <source>
        <dbReference type="Pfam" id="PF01757"/>
    </source>
</evidence>
<feature type="domain" description="Acyltransferase 3" evidence="2">
    <location>
        <begin position="8"/>
        <end position="97"/>
    </location>
</feature>
<reference evidence="4" key="1">
    <citation type="submission" date="2022-10" db="EMBL/GenBank/DDBJ databases">
        <title>Genome assembly of Pristionchus species.</title>
        <authorList>
            <person name="Yoshida K."/>
            <person name="Sommer R.J."/>
        </authorList>
    </citation>
    <scope>NUCLEOTIDE SEQUENCE [LARGE SCALE GENOMIC DNA]</scope>
    <source>
        <strain evidence="4">RS5460</strain>
    </source>
</reference>
<proteinExistence type="predicted"/>
<comment type="caution">
    <text evidence="3">The sequence shown here is derived from an EMBL/GenBank/DDBJ whole genome shotgun (WGS) entry which is preliminary data.</text>
</comment>
<feature type="transmembrane region" description="Helical" evidence="1">
    <location>
        <begin position="55"/>
        <end position="74"/>
    </location>
</feature>
<keyword evidence="1" id="KW-1133">Transmembrane helix</keyword>
<sequence length="105" mass="11742">FWAAAFATNIQAIHDKADYFTAHFDSNVLTHTWSLGVEIQYYIIVPLLVISQRMLGSRCGIVFLVVIITASMSYQCLAETNSSFNSLLARVWQFLCGGITKEVCT</sequence>
<keyword evidence="1" id="KW-0812">Transmembrane</keyword>
<dbReference type="PANTHER" id="PTHR23028:SF53">
    <property type="entry name" value="ACYL_TRANSF_3 DOMAIN-CONTAINING PROTEIN"/>
    <property type="match status" value="1"/>
</dbReference>
<feature type="non-terminal residue" evidence="3">
    <location>
        <position position="105"/>
    </location>
</feature>
<dbReference type="InterPro" id="IPR050879">
    <property type="entry name" value="Acyltransferase_3"/>
</dbReference>
<name>A0AAN5DH91_9BILA</name>